<sequence length="82" mass="9581">MVVSTTTKHVVQLDYSVLFRQNIQRGTLNETLEDETSSRVRKIRDFDKRNVIKHVKNSQSCTCKPGRISEIKTQENFILSQR</sequence>
<gene>
    <name evidence="1" type="ORF">EZS28_026366</name>
</gene>
<dbReference type="EMBL" id="SNRW01009368">
    <property type="protein sequence ID" value="KAA6378109.1"/>
    <property type="molecule type" value="Genomic_DNA"/>
</dbReference>
<accession>A0A5J4V5K0</accession>
<organism evidence="1 2">
    <name type="scientific">Streblomastix strix</name>
    <dbReference type="NCBI Taxonomy" id="222440"/>
    <lineage>
        <taxon>Eukaryota</taxon>
        <taxon>Metamonada</taxon>
        <taxon>Preaxostyla</taxon>
        <taxon>Oxymonadida</taxon>
        <taxon>Streblomastigidae</taxon>
        <taxon>Streblomastix</taxon>
    </lineage>
</organism>
<proteinExistence type="predicted"/>
<comment type="caution">
    <text evidence="1">The sequence shown here is derived from an EMBL/GenBank/DDBJ whole genome shotgun (WGS) entry which is preliminary data.</text>
</comment>
<name>A0A5J4V5K0_9EUKA</name>
<protein>
    <submittedName>
        <fullName evidence="1">Uncharacterized protein</fullName>
    </submittedName>
</protein>
<evidence type="ECO:0000313" key="2">
    <source>
        <dbReference type="Proteomes" id="UP000324800"/>
    </source>
</evidence>
<evidence type="ECO:0000313" key="1">
    <source>
        <dbReference type="EMBL" id="KAA6378109.1"/>
    </source>
</evidence>
<dbReference type="Proteomes" id="UP000324800">
    <property type="component" value="Unassembled WGS sequence"/>
</dbReference>
<dbReference type="AlphaFoldDB" id="A0A5J4V5K0"/>
<reference evidence="1 2" key="1">
    <citation type="submission" date="2019-03" db="EMBL/GenBank/DDBJ databases">
        <title>Single cell metagenomics reveals metabolic interactions within the superorganism composed of flagellate Streblomastix strix and complex community of Bacteroidetes bacteria on its surface.</title>
        <authorList>
            <person name="Treitli S.C."/>
            <person name="Kolisko M."/>
            <person name="Husnik F."/>
            <person name="Keeling P."/>
            <person name="Hampl V."/>
        </authorList>
    </citation>
    <scope>NUCLEOTIDE SEQUENCE [LARGE SCALE GENOMIC DNA]</scope>
    <source>
        <strain evidence="1">ST1C</strain>
    </source>
</reference>